<sequence length="30" mass="3425">MPLFTFVNNFHTPLIYLSVTRVCVCAPRGQ</sequence>
<dbReference type="EMBL" id="GBXM01093265">
    <property type="protein sequence ID" value="JAH15312.1"/>
    <property type="molecule type" value="Transcribed_RNA"/>
</dbReference>
<accession>A0A0E9QFQ6</accession>
<organism evidence="1">
    <name type="scientific">Anguilla anguilla</name>
    <name type="common">European freshwater eel</name>
    <name type="synonym">Muraena anguilla</name>
    <dbReference type="NCBI Taxonomy" id="7936"/>
    <lineage>
        <taxon>Eukaryota</taxon>
        <taxon>Metazoa</taxon>
        <taxon>Chordata</taxon>
        <taxon>Craniata</taxon>
        <taxon>Vertebrata</taxon>
        <taxon>Euteleostomi</taxon>
        <taxon>Actinopterygii</taxon>
        <taxon>Neopterygii</taxon>
        <taxon>Teleostei</taxon>
        <taxon>Anguilliformes</taxon>
        <taxon>Anguillidae</taxon>
        <taxon>Anguilla</taxon>
    </lineage>
</organism>
<reference evidence="1" key="1">
    <citation type="submission" date="2014-11" db="EMBL/GenBank/DDBJ databases">
        <authorList>
            <person name="Amaro Gonzalez C."/>
        </authorList>
    </citation>
    <scope>NUCLEOTIDE SEQUENCE</scope>
</reference>
<name>A0A0E9QFQ6_ANGAN</name>
<evidence type="ECO:0000313" key="1">
    <source>
        <dbReference type="EMBL" id="JAH15312.1"/>
    </source>
</evidence>
<dbReference type="AlphaFoldDB" id="A0A0E9QFQ6"/>
<reference evidence="1" key="2">
    <citation type="journal article" date="2015" name="Fish Shellfish Immunol.">
        <title>Early steps in the European eel (Anguilla anguilla)-Vibrio vulnificus interaction in the gills: Role of the RtxA13 toxin.</title>
        <authorList>
            <person name="Callol A."/>
            <person name="Pajuelo D."/>
            <person name="Ebbesson L."/>
            <person name="Teles M."/>
            <person name="MacKenzie S."/>
            <person name="Amaro C."/>
        </authorList>
    </citation>
    <scope>NUCLEOTIDE SEQUENCE</scope>
</reference>
<proteinExistence type="predicted"/>
<protein>
    <submittedName>
        <fullName evidence="1">Uncharacterized protein</fullName>
    </submittedName>
</protein>